<keyword evidence="2" id="KW-1185">Reference proteome</keyword>
<evidence type="ECO:0000313" key="1">
    <source>
        <dbReference type="EMBL" id="TQD75601.1"/>
    </source>
</evidence>
<dbReference type="AlphaFoldDB" id="A0A540KN01"/>
<reference evidence="1 2" key="1">
    <citation type="journal article" date="2019" name="G3 (Bethesda)">
        <title>Sequencing of a Wild Apple (Malus baccata) Genome Unravels the Differences Between Cultivated and Wild Apple Species Regarding Disease Resistance and Cold Tolerance.</title>
        <authorList>
            <person name="Chen X."/>
        </authorList>
    </citation>
    <scope>NUCLEOTIDE SEQUENCE [LARGE SCALE GENOMIC DNA]</scope>
    <source>
        <strain evidence="2">cv. Shandingzi</strain>
        <tissue evidence="1">Leaves</tissue>
    </source>
</reference>
<evidence type="ECO:0000313" key="2">
    <source>
        <dbReference type="Proteomes" id="UP000315295"/>
    </source>
</evidence>
<sequence>MQSGLSQAVIYAVRAKRLFSKGCQKYLAHVVLNDVVWSSVNNVEKVRLFLMSSLKVYMDCLQAEI</sequence>
<proteinExistence type="predicted"/>
<protein>
    <submittedName>
        <fullName evidence="1">Uncharacterized protein</fullName>
    </submittedName>
</protein>
<organism evidence="1 2">
    <name type="scientific">Malus baccata</name>
    <name type="common">Siberian crab apple</name>
    <name type="synonym">Pyrus baccata</name>
    <dbReference type="NCBI Taxonomy" id="106549"/>
    <lineage>
        <taxon>Eukaryota</taxon>
        <taxon>Viridiplantae</taxon>
        <taxon>Streptophyta</taxon>
        <taxon>Embryophyta</taxon>
        <taxon>Tracheophyta</taxon>
        <taxon>Spermatophyta</taxon>
        <taxon>Magnoliopsida</taxon>
        <taxon>eudicotyledons</taxon>
        <taxon>Gunneridae</taxon>
        <taxon>Pentapetalae</taxon>
        <taxon>rosids</taxon>
        <taxon>fabids</taxon>
        <taxon>Rosales</taxon>
        <taxon>Rosaceae</taxon>
        <taxon>Amygdaloideae</taxon>
        <taxon>Maleae</taxon>
        <taxon>Malus</taxon>
    </lineage>
</organism>
<comment type="caution">
    <text evidence="1">The sequence shown here is derived from an EMBL/GenBank/DDBJ whole genome shotgun (WGS) entry which is preliminary data.</text>
</comment>
<name>A0A540KN01_MALBA</name>
<dbReference type="EMBL" id="VIEB01001087">
    <property type="protein sequence ID" value="TQD75601.1"/>
    <property type="molecule type" value="Genomic_DNA"/>
</dbReference>
<accession>A0A540KN01</accession>
<dbReference type="Proteomes" id="UP000315295">
    <property type="component" value="Unassembled WGS sequence"/>
</dbReference>
<gene>
    <name evidence="1" type="ORF">C1H46_038865</name>
</gene>